<dbReference type="EMBL" id="MU838997">
    <property type="protein sequence ID" value="KAK1772396.1"/>
    <property type="molecule type" value="Genomic_DNA"/>
</dbReference>
<dbReference type="RefSeq" id="XP_060288609.1">
    <property type="nucleotide sequence ID" value="XM_060430798.1"/>
</dbReference>
<evidence type="ECO:0000256" key="1">
    <source>
        <dbReference type="SAM" id="MobiDB-lite"/>
    </source>
</evidence>
<dbReference type="GeneID" id="85313985"/>
<feature type="compositionally biased region" description="Low complexity" evidence="1">
    <location>
        <begin position="137"/>
        <end position="148"/>
    </location>
</feature>
<feature type="region of interest" description="Disordered" evidence="1">
    <location>
        <begin position="48"/>
        <end position="166"/>
    </location>
</feature>
<organism evidence="2 3">
    <name type="scientific">Phialemonium atrogriseum</name>
    <dbReference type="NCBI Taxonomy" id="1093897"/>
    <lineage>
        <taxon>Eukaryota</taxon>
        <taxon>Fungi</taxon>
        <taxon>Dikarya</taxon>
        <taxon>Ascomycota</taxon>
        <taxon>Pezizomycotina</taxon>
        <taxon>Sordariomycetes</taxon>
        <taxon>Sordariomycetidae</taxon>
        <taxon>Cephalothecales</taxon>
        <taxon>Cephalothecaceae</taxon>
        <taxon>Phialemonium</taxon>
    </lineage>
</organism>
<sequence length="388" mass="43189">MSYTREQAVAKPPARPVKPKIRPTAMTPQGHFDPDELSRRLYLVMADQRAHSERKRRARAEAAKSKEAEAEAEASTSASAPPRDGETAPAAGQSKDPSAAPHRSRSADISTDLISELRKQKSTHSNTQRKPSKLAMAPPASTTSSEPSQYHHVPREAAKQFARTTTVGGMRESGLIHKLSETALKFHLGGLHSNRNVEGDASLGPFQLTRSLQRGQSQRERIYDRNQFQRTRILETAAEMDEERERDTELQQRHTFQGELARTKPPEQNQQPNPRRNSTGDVLGKLEDRGGSSAPMEPVADIMDDTIPQEEPEQTPLALKPRVDWTQSDEVAQRHKGLRSPLLRKADSIWTLKGRLGSRGSSQEKADPPHIPEAPKSPKPGFFAKFKR</sequence>
<feature type="compositionally biased region" description="Acidic residues" evidence="1">
    <location>
        <begin position="302"/>
        <end position="313"/>
    </location>
</feature>
<evidence type="ECO:0000313" key="2">
    <source>
        <dbReference type="EMBL" id="KAK1772396.1"/>
    </source>
</evidence>
<dbReference type="AlphaFoldDB" id="A0AAJ0C9E0"/>
<feature type="region of interest" description="Disordered" evidence="1">
    <location>
        <begin position="1"/>
        <end position="34"/>
    </location>
</feature>
<comment type="caution">
    <text evidence="2">The sequence shown here is derived from an EMBL/GenBank/DDBJ whole genome shotgun (WGS) entry which is preliminary data.</text>
</comment>
<proteinExistence type="predicted"/>
<name>A0AAJ0C9E0_9PEZI</name>
<evidence type="ECO:0000313" key="3">
    <source>
        <dbReference type="Proteomes" id="UP001244011"/>
    </source>
</evidence>
<feature type="compositionally biased region" description="Low complexity" evidence="1">
    <location>
        <begin position="266"/>
        <end position="277"/>
    </location>
</feature>
<feature type="compositionally biased region" description="Basic and acidic residues" evidence="1">
    <location>
        <begin position="59"/>
        <end position="69"/>
    </location>
</feature>
<gene>
    <name evidence="2" type="ORF">QBC33DRAFT_575004</name>
</gene>
<reference evidence="2" key="1">
    <citation type="submission" date="2023-06" db="EMBL/GenBank/DDBJ databases">
        <title>Genome-scale phylogeny and comparative genomics of the fungal order Sordariales.</title>
        <authorList>
            <consortium name="Lawrence Berkeley National Laboratory"/>
            <person name="Hensen N."/>
            <person name="Bonometti L."/>
            <person name="Westerberg I."/>
            <person name="Brannstrom I.O."/>
            <person name="Guillou S."/>
            <person name="Cros-Aarteil S."/>
            <person name="Calhoun S."/>
            <person name="Haridas S."/>
            <person name="Kuo A."/>
            <person name="Mondo S."/>
            <person name="Pangilinan J."/>
            <person name="Riley R."/>
            <person name="Labutti K."/>
            <person name="Andreopoulos B."/>
            <person name="Lipzen A."/>
            <person name="Chen C."/>
            <person name="Yanf M."/>
            <person name="Daum C."/>
            <person name="Ng V."/>
            <person name="Clum A."/>
            <person name="Steindorff A."/>
            <person name="Ohm R."/>
            <person name="Martin F."/>
            <person name="Silar P."/>
            <person name="Natvig D."/>
            <person name="Lalanne C."/>
            <person name="Gautier V."/>
            <person name="Ament-Velasquez S.L."/>
            <person name="Kruys A."/>
            <person name="Hutchinson M.I."/>
            <person name="Powell A.J."/>
            <person name="Barry K."/>
            <person name="Miller A.N."/>
            <person name="Grigoriev I.V."/>
            <person name="Debuchy R."/>
            <person name="Gladieux P."/>
            <person name="Thoren M.H."/>
            <person name="Johannesson H."/>
        </authorList>
    </citation>
    <scope>NUCLEOTIDE SEQUENCE</scope>
    <source>
        <strain evidence="2">8032-3</strain>
    </source>
</reference>
<feature type="region of interest" description="Disordered" evidence="1">
    <location>
        <begin position="238"/>
        <end position="388"/>
    </location>
</feature>
<accession>A0AAJ0C9E0</accession>
<dbReference type="Proteomes" id="UP001244011">
    <property type="component" value="Unassembled WGS sequence"/>
</dbReference>
<keyword evidence="3" id="KW-1185">Reference proteome</keyword>
<protein>
    <submittedName>
        <fullName evidence="2">Uncharacterized protein</fullName>
    </submittedName>
</protein>
<feature type="compositionally biased region" description="Basic and acidic residues" evidence="1">
    <location>
        <begin position="243"/>
        <end position="252"/>
    </location>
</feature>